<dbReference type="SUPFAM" id="SSF57850">
    <property type="entry name" value="RING/U-box"/>
    <property type="match status" value="1"/>
</dbReference>
<evidence type="ECO:0000256" key="10">
    <source>
        <dbReference type="ARBA" id="ARBA00022833"/>
    </source>
</evidence>
<dbReference type="OrthoDB" id="3838338at2759"/>
<dbReference type="GO" id="GO:0061630">
    <property type="term" value="F:ubiquitin protein ligase activity"/>
    <property type="evidence" value="ECO:0007669"/>
    <property type="project" value="UniProtKB-EC"/>
</dbReference>
<dbReference type="InterPro" id="IPR013087">
    <property type="entry name" value="Znf_C2H2_type"/>
</dbReference>
<evidence type="ECO:0000256" key="1">
    <source>
        <dbReference type="ARBA" id="ARBA00000900"/>
    </source>
</evidence>
<dbReference type="EMBL" id="KV454012">
    <property type="protein sequence ID" value="ODV96785.1"/>
    <property type="molecule type" value="Genomic_DNA"/>
</dbReference>
<evidence type="ECO:0000256" key="4">
    <source>
        <dbReference type="ARBA" id="ARBA00012483"/>
    </source>
</evidence>
<accession>A0A1E4TYG3</accession>
<dbReference type="AlphaFoldDB" id="A0A1E4TYG3"/>
<dbReference type="InterPro" id="IPR057634">
    <property type="entry name" value="PAH_ZNF598/HEL2"/>
</dbReference>
<dbReference type="Proteomes" id="UP000094236">
    <property type="component" value="Unassembled WGS sequence"/>
</dbReference>
<protein>
    <recommendedName>
        <fullName evidence="4">RING-type E3 ubiquitin transferase</fullName>
        <ecNumber evidence="4">2.3.2.27</ecNumber>
    </recommendedName>
</protein>
<comment type="subcellular location">
    <subcellularLocation>
        <location evidence="2">Cytoplasm</location>
    </subcellularLocation>
</comment>
<feature type="compositionally biased region" description="Low complexity" evidence="13">
    <location>
        <begin position="607"/>
        <end position="635"/>
    </location>
</feature>
<feature type="compositionally biased region" description="Basic and acidic residues" evidence="13">
    <location>
        <begin position="1"/>
        <end position="11"/>
    </location>
</feature>
<dbReference type="PROSITE" id="PS50089">
    <property type="entry name" value="ZF_RING_2"/>
    <property type="match status" value="1"/>
</dbReference>
<dbReference type="GO" id="GO:0036205">
    <property type="term" value="P:histone catabolic process"/>
    <property type="evidence" value="ECO:0007669"/>
    <property type="project" value="EnsemblFungi"/>
</dbReference>
<dbReference type="CDD" id="cd16615">
    <property type="entry name" value="RING-HC_ZNF598"/>
    <property type="match status" value="1"/>
</dbReference>
<comment type="similarity">
    <text evidence="11">Belongs to the ZNF598/HEL2 family.</text>
</comment>
<dbReference type="GO" id="GO:0070651">
    <property type="term" value="P:nonfunctional rRNA decay"/>
    <property type="evidence" value="ECO:0007669"/>
    <property type="project" value="EnsemblFungi"/>
</dbReference>
<reference evidence="16" key="1">
    <citation type="submission" date="2016-05" db="EMBL/GenBank/DDBJ databases">
        <title>Comparative genomics of biotechnologically important yeasts.</title>
        <authorList>
            <consortium name="DOE Joint Genome Institute"/>
            <person name="Riley R."/>
            <person name="Haridas S."/>
            <person name="Wolfe K.H."/>
            <person name="Lopes M.R."/>
            <person name="Hittinger C.T."/>
            <person name="Goker M."/>
            <person name="Salamov A."/>
            <person name="Wisecaver J."/>
            <person name="Long T.M."/>
            <person name="Aerts A.L."/>
            <person name="Barry K."/>
            <person name="Choi C."/>
            <person name="Clum A."/>
            <person name="Coughlan A.Y."/>
            <person name="Deshpande S."/>
            <person name="Douglass A.P."/>
            <person name="Hanson S.J."/>
            <person name="Klenk H.-P."/>
            <person name="Labutti K."/>
            <person name="Lapidus A."/>
            <person name="Lindquist E."/>
            <person name="Lipzen A."/>
            <person name="Meier-Kolthoff J.P."/>
            <person name="Ohm R.A."/>
            <person name="Otillar R.P."/>
            <person name="Pangilinan J."/>
            <person name="Peng Y."/>
            <person name="Rokas A."/>
            <person name="Rosa C.A."/>
            <person name="Scheuner C."/>
            <person name="Sibirny A.A."/>
            <person name="Slot J.C."/>
            <person name="Stielow J.B."/>
            <person name="Sun H."/>
            <person name="Kurtzman C.P."/>
            <person name="Blackwell M."/>
            <person name="Grigoriev I.V."/>
            <person name="Jeffries T.W."/>
        </authorList>
    </citation>
    <scope>NUCLEOTIDE SEQUENCE [LARGE SCALE GENOMIC DNA]</scope>
    <source>
        <strain evidence="16">NRRL Y-2460</strain>
    </source>
</reference>
<dbReference type="InterPro" id="IPR056437">
    <property type="entry name" value="Znf-C2H2_ZNF598/HEL2"/>
</dbReference>
<dbReference type="GO" id="GO:0070181">
    <property type="term" value="F:small ribosomal subunit rRNA binding"/>
    <property type="evidence" value="ECO:0007669"/>
    <property type="project" value="EnsemblFungi"/>
</dbReference>
<dbReference type="SMART" id="SM00355">
    <property type="entry name" value="ZnF_C2H2"/>
    <property type="match status" value="5"/>
</dbReference>
<dbReference type="Pfam" id="PF23230">
    <property type="entry name" value="zf-C2H2_13"/>
    <property type="match status" value="1"/>
</dbReference>
<feature type="region of interest" description="Disordered" evidence="13">
    <location>
        <begin position="567"/>
        <end position="658"/>
    </location>
</feature>
<keyword evidence="9 12" id="KW-0863">Zinc-finger</keyword>
<dbReference type="Pfam" id="PF23202">
    <property type="entry name" value="PAH_ZNF598"/>
    <property type="match status" value="1"/>
</dbReference>
<dbReference type="GO" id="GO:1990116">
    <property type="term" value="P:ribosome-associated ubiquitin-dependent protein catabolic process"/>
    <property type="evidence" value="ECO:0007669"/>
    <property type="project" value="EnsemblFungi"/>
</dbReference>
<keyword evidence="10" id="KW-0862">Zinc</keyword>
<evidence type="ECO:0000256" key="5">
    <source>
        <dbReference type="ARBA" id="ARBA00022490"/>
    </source>
</evidence>
<evidence type="ECO:0000256" key="2">
    <source>
        <dbReference type="ARBA" id="ARBA00004496"/>
    </source>
</evidence>
<keyword evidence="5" id="KW-0963">Cytoplasm</keyword>
<feature type="region of interest" description="Disordered" evidence="13">
    <location>
        <begin position="332"/>
        <end position="375"/>
    </location>
</feature>
<name>A0A1E4TYG3_PACTA</name>
<gene>
    <name evidence="15" type="ORF">PACTADRAFT_65312</name>
</gene>
<dbReference type="InterPro" id="IPR001841">
    <property type="entry name" value="Znf_RING"/>
</dbReference>
<feature type="domain" description="RING-type" evidence="14">
    <location>
        <begin position="72"/>
        <end position="112"/>
    </location>
</feature>
<evidence type="ECO:0000256" key="9">
    <source>
        <dbReference type="ARBA" id="ARBA00022771"/>
    </source>
</evidence>
<dbReference type="GO" id="GO:0043022">
    <property type="term" value="F:ribosome binding"/>
    <property type="evidence" value="ECO:0007669"/>
    <property type="project" value="TreeGrafter"/>
</dbReference>
<dbReference type="Gene3D" id="3.30.40.10">
    <property type="entry name" value="Zinc/RING finger domain, C3HC4 (zinc finger)"/>
    <property type="match status" value="1"/>
</dbReference>
<evidence type="ECO:0000256" key="3">
    <source>
        <dbReference type="ARBA" id="ARBA00004906"/>
    </source>
</evidence>
<evidence type="ECO:0000256" key="8">
    <source>
        <dbReference type="ARBA" id="ARBA00022723"/>
    </source>
</evidence>
<evidence type="ECO:0000256" key="13">
    <source>
        <dbReference type="SAM" id="MobiDB-lite"/>
    </source>
</evidence>
<dbReference type="PANTHER" id="PTHR22938:SF0">
    <property type="entry name" value="E3 UBIQUITIN-PROTEIN LIGASE ZNF598"/>
    <property type="match status" value="1"/>
</dbReference>
<feature type="compositionally biased region" description="Polar residues" evidence="13">
    <location>
        <begin position="597"/>
        <end position="606"/>
    </location>
</feature>
<comment type="catalytic activity">
    <reaction evidence="1">
        <text>S-ubiquitinyl-[E2 ubiquitin-conjugating enzyme]-L-cysteine + [acceptor protein]-L-lysine = [E2 ubiquitin-conjugating enzyme]-L-cysteine + N(6)-ubiquitinyl-[acceptor protein]-L-lysine.</text>
        <dbReference type="EC" id="2.3.2.27"/>
    </reaction>
</comment>
<dbReference type="InterPro" id="IPR013083">
    <property type="entry name" value="Znf_RING/FYVE/PHD"/>
</dbReference>
<dbReference type="GO" id="GO:0070534">
    <property type="term" value="P:protein K63-linked ubiquitination"/>
    <property type="evidence" value="ECO:0007669"/>
    <property type="project" value="EnsemblFungi"/>
</dbReference>
<evidence type="ECO:0000256" key="6">
    <source>
        <dbReference type="ARBA" id="ARBA00022553"/>
    </source>
</evidence>
<feature type="compositionally biased region" description="Polar residues" evidence="13">
    <location>
        <begin position="332"/>
        <end position="348"/>
    </location>
</feature>
<dbReference type="GO" id="GO:0061157">
    <property type="term" value="P:mRNA destabilization"/>
    <property type="evidence" value="ECO:0007669"/>
    <property type="project" value="EnsemblFungi"/>
</dbReference>
<evidence type="ECO:0000256" key="12">
    <source>
        <dbReference type="PROSITE-ProRule" id="PRU00175"/>
    </source>
</evidence>
<evidence type="ECO:0000256" key="11">
    <source>
        <dbReference type="ARBA" id="ARBA00035113"/>
    </source>
</evidence>
<proteinExistence type="inferred from homology"/>
<dbReference type="GO" id="GO:0170011">
    <property type="term" value="F:stalled ribosome sensor activity"/>
    <property type="evidence" value="ECO:0007669"/>
    <property type="project" value="EnsemblFungi"/>
</dbReference>
<dbReference type="Pfam" id="PF25447">
    <property type="entry name" value="RING_ZNF598"/>
    <property type="match status" value="1"/>
</dbReference>
<comment type="pathway">
    <text evidence="3">Protein modification; protein ubiquitination.</text>
</comment>
<feature type="region of interest" description="Disordered" evidence="13">
    <location>
        <begin position="1"/>
        <end position="63"/>
    </location>
</feature>
<feature type="region of interest" description="Disordered" evidence="13">
    <location>
        <begin position="487"/>
        <end position="517"/>
    </location>
</feature>
<evidence type="ECO:0000313" key="16">
    <source>
        <dbReference type="Proteomes" id="UP000094236"/>
    </source>
</evidence>
<evidence type="ECO:0000259" key="14">
    <source>
        <dbReference type="PROSITE" id="PS50089"/>
    </source>
</evidence>
<sequence length="658" mass="75235">MSSSTIDKERGGSNGNVNGGKSYNKSRFGRHTPNGSWKRDGHGHGHGHGNGNDNSNDGNTEPQEEIDEAEQCIICANRIEYGALTPCNHQTCHICIFRQRALYGKNLCLVCRTENSRVIITEDFLNKYYHEFKQKDIVTREEKYGLDFTSHNGHVATLNLLNFKCPMKYCKMHSFDFKNFKALNEHVKIEHDKQYCDICANNKKAFISELKLYTHKSLQRHKSEGDEEGFNGHPSCKFCTGKRFYSDDELFVHLREKHEKCHVCNQIDPSKPRYFKNYDSLNEHFREQHFVCTVQSCLDQKFVVFRDEFGLKAHMIKEHKNIYGGDTSKNGYASQLSTYHPDNTQSTSNNRKNRNHNNNNNNADRNDDYEQEEPDSLELKKMRLEERARHYLKYSSADFNKFQKINKDYEDYKVSADELLTEYKSIFKGITKDNLNILLFELSELFKKNSERRTSLMKLNIEASSTRNESEQFPSLPGTSSQSIYNFNTGSWGSKNRDTSQKSSKKKSNASTSKSQFELADQTALLQKGNTSKPVINRVDQASLNYKPTYLSTNESSVKPKVVAMKNGQSKKTELNDSSFPQLPKVVTKKPPRVNPINISNGTWVKSPNSLSSNTSNTTSGNSSNLDLNSLGESLPNDGESSNKKKKKQKQVLFHMGI</sequence>
<dbReference type="GO" id="GO:0008270">
    <property type="term" value="F:zinc ion binding"/>
    <property type="evidence" value="ECO:0007669"/>
    <property type="project" value="UniProtKB-KW"/>
</dbReference>
<dbReference type="GO" id="GO:0022626">
    <property type="term" value="C:cytosolic ribosome"/>
    <property type="evidence" value="ECO:0007669"/>
    <property type="project" value="EnsemblFungi"/>
</dbReference>
<dbReference type="InterPro" id="IPR041888">
    <property type="entry name" value="RING-HC_ZNF598/HEL2"/>
</dbReference>
<keyword evidence="6" id="KW-0597">Phosphoprotein</keyword>
<keyword evidence="7" id="KW-0808">Transferase</keyword>
<evidence type="ECO:0000256" key="7">
    <source>
        <dbReference type="ARBA" id="ARBA00022679"/>
    </source>
</evidence>
<keyword evidence="16" id="KW-1185">Reference proteome</keyword>
<dbReference type="GO" id="GO:0072344">
    <property type="term" value="P:rescue of stalled ribosome"/>
    <property type="evidence" value="ECO:0007669"/>
    <property type="project" value="EnsemblFungi"/>
</dbReference>
<dbReference type="GO" id="GO:0070966">
    <property type="term" value="P:nuclear-transcribed mRNA catabolic process, no-go decay"/>
    <property type="evidence" value="ECO:0007669"/>
    <property type="project" value="EnsemblFungi"/>
</dbReference>
<dbReference type="PANTHER" id="PTHR22938">
    <property type="entry name" value="ZINC FINGER PROTEIN 598"/>
    <property type="match status" value="1"/>
</dbReference>
<keyword evidence="8" id="KW-0479">Metal-binding</keyword>
<dbReference type="STRING" id="669874.A0A1E4TYG3"/>
<dbReference type="InterPro" id="IPR044288">
    <property type="entry name" value="ZNF598/HEL2"/>
</dbReference>
<organism evidence="15 16">
    <name type="scientific">Pachysolen tannophilus NRRL Y-2460</name>
    <dbReference type="NCBI Taxonomy" id="669874"/>
    <lineage>
        <taxon>Eukaryota</taxon>
        <taxon>Fungi</taxon>
        <taxon>Dikarya</taxon>
        <taxon>Ascomycota</taxon>
        <taxon>Saccharomycotina</taxon>
        <taxon>Pichiomycetes</taxon>
        <taxon>Pachysolenaceae</taxon>
        <taxon>Pachysolen</taxon>
    </lineage>
</organism>
<dbReference type="EC" id="2.3.2.27" evidence="4"/>
<evidence type="ECO:0000313" key="15">
    <source>
        <dbReference type="EMBL" id="ODV96785.1"/>
    </source>
</evidence>